<organism evidence="2">
    <name type="scientific">Caldilinea aerophila</name>
    <dbReference type="NCBI Taxonomy" id="133453"/>
    <lineage>
        <taxon>Bacteria</taxon>
        <taxon>Bacillati</taxon>
        <taxon>Chloroflexota</taxon>
        <taxon>Caldilineae</taxon>
        <taxon>Caldilineales</taxon>
        <taxon>Caldilineaceae</taxon>
        <taxon>Caldilinea</taxon>
    </lineage>
</organism>
<gene>
    <name evidence="2" type="ORF">ENQ20_09080</name>
</gene>
<dbReference type="GO" id="GO:0016740">
    <property type="term" value="F:transferase activity"/>
    <property type="evidence" value="ECO:0007669"/>
    <property type="project" value="UniProtKB-KW"/>
</dbReference>
<dbReference type="InterPro" id="IPR029044">
    <property type="entry name" value="Nucleotide-diphossugar_trans"/>
</dbReference>
<protein>
    <submittedName>
        <fullName evidence="2">Glycosyltransferase</fullName>
    </submittedName>
</protein>
<comment type="caution">
    <text evidence="2">The sequence shown here is derived from an EMBL/GenBank/DDBJ whole genome shotgun (WGS) entry which is preliminary data.</text>
</comment>
<dbReference type="EMBL" id="DSMG01000088">
    <property type="protein sequence ID" value="HDX31631.1"/>
    <property type="molecule type" value="Genomic_DNA"/>
</dbReference>
<evidence type="ECO:0000259" key="1">
    <source>
        <dbReference type="Pfam" id="PF00535"/>
    </source>
</evidence>
<dbReference type="InterPro" id="IPR001173">
    <property type="entry name" value="Glyco_trans_2-like"/>
</dbReference>
<feature type="domain" description="Glycosyltransferase 2-like" evidence="1">
    <location>
        <begin position="16"/>
        <end position="189"/>
    </location>
</feature>
<accession>A0A7C1FU62</accession>
<sequence>MQELPTGQPQATIDVSIVLPTYNERDNICDLIDAIQRELAPTDYTFEVLVVDDNSPDGTAQTVRQRYNLDTTDRGRLPGKTSGFVRLFVRTQDKGLAKSIRDGLLLAHGRTLVVMDTDFNHDPAMIPQMVDLLRYYDLVIGSRFVMRGGMEDRLRYHLSQLYNVFIRALLHTQIQDNLSGYFAIRREKLYSLAPLFPAIFYGYGDYFIRLLLAAWRQDWKILEVPVFYILRRHGDSKTGFWSIFQQYTAAVLKLRIFGLRT</sequence>
<proteinExistence type="predicted"/>
<dbReference type="Gene3D" id="3.90.550.10">
    <property type="entry name" value="Spore Coat Polysaccharide Biosynthesis Protein SpsA, Chain A"/>
    <property type="match status" value="1"/>
</dbReference>
<dbReference type="SUPFAM" id="SSF53448">
    <property type="entry name" value="Nucleotide-diphospho-sugar transferases"/>
    <property type="match status" value="1"/>
</dbReference>
<evidence type="ECO:0000313" key="2">
    <source>
        <dbReference type="EMBL" id="HDX31631.1"/>
    </source>
</evidence>
<name>A0A7C1FU62_9CHLR</name>
<dbReference type="Pfam" id="PF00535">
    <property type="entry name" value="Glycos_transf_2"/>
    <property type="match status" value="1"/>
</dbReference>
<reference evidence="2" key="1">
    <citation type="journal article" date="2020" name="mSystems">
        <title>Genome- and Community-Level Interaction Insights into Carbon Utilization and Element Cycling Functions of Hydrothermarchaeota in Hydrothermal Sediment.</title>
        <authorList>
            <person name="Zhou Z."/>
            <person name="Liu Y."/>
            <person name="Xu W."/>
            <person name="Pan J."/>
            <person name="Luo Z.H."/>
            <person name="Li M."/>
        </authorList>
    </citation>
    <scope>NUCLEOTIDE SEQUENCE [LARGE SCALE GENOMIC DNA]</scope>
    <source>
        <strain evidence="2">SpSt-289</strain>
    </source>
</reference>
<dbReference type="PANTHER" id="PTHR48090:SF7">
    <property type="entry name" value="RFBJ PROTEIN"/>
    <property type="match status" value="1"/>
</dbReference>
<keyword evidence="2" id="KW-0808">Transferase</keyword>
<dbReference type="AlphaFoldDB" id="A0A7C1FU62"/>
<dbReference type="InterPro" id="IPR050256">
    <property type="entry name" value="Glycosyltransferase_2"/>
</dbReference>
<dbReference type="PANTHER" id="PTHR48090">
    <property type="entry name" value="UNDECAPRENYL-PHOSPHATE 4-DEOXY-4-FORMAMIDO-L-ARABINOSE TRANSFERASE-RELATED"/>
    <property type="match status" value="1"/>
</dbReference>